<organism evidence="2 3">
    <name type="scientific">Haloferula luteola</name>
    <dbReference type="NCBI Taxonomy" id="595692"/>
    <lineage>
        <taxon>Bacteria</taxon>
        <taxon>Pseudomonadati</taxon>
        <taxon>Verrucomicrobiota</taxon>
        <taxon>Verrucomicrobiia</taxon>
        <taxon>Verrucomicrobiales</taxon>
        <taxon>Verrucomicrobiaceae</taxon>
        <taxon>Haloferula</taxon>
    </lineage>
</organism>
<dbReference type="AlphaFoldDB" id="A0A840V548"/>
<dbReference type="NCBIfam" id="NF033545">
    <property type="entry name" value="transpos_IS630"/>
    <property type="match status" value="1"/>
</dbReference>
<dbReference type="InterPro" id="IPR047655">
    <property type="entry name" value="Transpos_IS630-like"/>
</dbReference>
<evidence type="ECO:0000313" key="3">
    <source>
        <dbReference type="Proteomes" id="UP000557717"/>
    </source>
</evidence>
<sequence length="160" mass="17843">MTHLRGRCARGRRLHASAPCGRWRTTTMIGAVRIDGSTACMTIEGTTNTEVFRAYVKEVLLPSLKPDDILVRDNLNAHKDSRALEILAARDVEVRFLPPYSPDLNPIELMWSKVKNLLRGAEARDHDQLLLEIGKPCPVLPQRTPPMGLPIVVTGLVKML</sequence>
<evidence type="ECO:0000313" key="2">
    <source>
        <dbReference type="EMBL" id="MBB5353145.1"/>
    </source>
</evidence>
<dbReference type="Gene3D" id="3.30.420.10">
    <property type="entry name" value="Ribonuclease H-like superfamily/Ribonuclease H"/>
    <property type="match status" value="1"/>
</dbReference>
<dbReference type="Pfam" id="PF13358">
    <property type="entry name" value="DDE_3"/>
    <property type="match status" value="1"/>
</dbReference>
<dbReference type="EMBL" id="JACHFD010000021">
    <property type="protein sequence ID" value="MBB5353145.1"/>
    <property type="molecule type" value="Genomic_DNA"/>
</dbReference>
<comment type="caution">
    <text evidence="2">The sequence shown here is derived from an EMBL/GenBank/DDBJ whole genome shotgun (WGS) entry which is preliminary data.</text>
</comment>
<proteinExistence type="predicted"/>
<reference evidence="2 3" key="1">
    <citation type="submission" date="2020-08" db="EMBL/GenBank/DDBJ databases">
        <title>Genomic Encyclopedia of Type Strains, Phase IV (KMG-IV): sequencing the most valuable type-strain genomes for metagenomic binning, comparative biology and taxonomic classification.</title>
        <authorList>
            <person name="Goeker M."/>
        </authorList>
    </citation>
    <scope>NUCLEOTIDE SEQUENCE [LARGE SCALE GENOMIC DNA]</scope>
    <source>
        <strain evidence="2 3">YC6886</strain>
    </source>
</reference>
<keyword evidence="3" id="KW-1185">Reference proteome</keyword>
<feature type="domain" description="Tc1-like transposase DDE" evidence="1">
    <location>
        <begin position="5"/>
        <end position="129"/>
    </location>
</feature>
<gene>
    <name evidence="2" type="ORF">HNR46_003399</name>
</gene>
<dbReference type="PANTHER" id="PTHR46564:SF1">
    <property type="entry name" value="TRANSPOSASE"/>
    <property type="match status" value="1"/>
</dbReference>
<name>A0A840V548_9BACT</name>
<evidence type="ECO:0000259" key="1">
    <source>
        <dbReference type="Pfam" id="PF13358"/>
    </source>
</evidence>
<dbReference type="PANTHER" id="PTHR46564">
    <property type="entry name" value="TRANSPOSASE"/>
    <property type="match status" value="1"/>
</dbReference>
<dbReference type="InterPro" id="IPR036397">
    <property type="entry name" value="RNaseH_sf"/>
</dbReference>
<dbReference type="Proteomes" id="UP000557717">
    <property type="component" value="Unassembled WGS sequence"/>
</dbReference>
<dbReference type="InterPro" id="IPR038717">
    <property type="entry name" value="Tc1-like_DDE_dom"/>
</dbReference>
<protein>
    <submittedName>
        <fullName evidence="2">Transposase</fullName>
    </submittedName>
</protein>
<accession>A0A840V548</accession>
<dbReference type="GO" id="GO:0003676">
    <property type="term" value="F:nucleic acid binding"/>
    <property type="evidence" value="ECO:0007669"/>
    <property type="project" value="InterPro"/>
</dbReference>